<name>A0A2K0SXA8_9HYPO</name>
<protein>
    <submittedName>
        <fullName evidence="2">Uncharacterized protein</fullName>
    </submittedName>
</protein>
<dbReference type="Proteomes" id="UP000236546">
    <property type="component" value="Unassembled WGS sequence"/>
</dbReference>
<sequence length="113" mass="13167">MDPSNNNTVQTETTPPSYQRDELLKELEEDMDRIREAKIETERSMRDQFMAQLDESYTKMEKLLAEITSTRQSFTTLFREHQNASQGRSCEDEDVSPENTKHEAEDSSKTSEL</sequence>
<evidence type="ECO:0000313" key="2">
    <source>
        <dbReference type="EMBL" id="PNP37903.1"/>
    </source>
</evidence>
<dbReference type="EMBL" id="MTYH01000117">
    <property type="protein sequence ID" value="PNP37903.1"/>
    <property type="molecule type" value="Genomic_DNA"/>
</dbReference>
<feature type="compositionally biased region" description="Polar residues" evidence="1">
    <location>
        <begin position="1"/>
        <end position="17"/>
    </location>
</feature>
<accession>A0A2K0SXA8</accession>
<organism evidence="2 3">
    <name type="scientific">Trichoderma gamsii</name>
    <dbReference type="NCBI Taxonomy" id="398673"/>
    <lineage>
        <taxon>Eukaryota</taxon>
        <taxon>Fungi</taxon>
        <taxon>Dikarya</taxon>
        <taxon>Ascomycota</taxon>
        <taxon>Pezizomycotina</taxon>
        <taxon>Sordariomycetes</taxon>
        <taxon>Hypocreomycetidae</taxon>
        <taxon>Hypocreales</taxon>
        <taxon>Hypocreaceae</taxon>
        <taxon>Trichoderma</taxon>
    </lineage>
</organism>
<comment type="caution">
    <text evidence="2">The sequence shown here is derived from an EMBL/GenBank/DDBJ whole genome shotgun (WGS) entry which is preliminary data.</text>
</comment>
<proteinExistence type="predicted"/>
<evidence type="ECO:0000313" key="3">
    <source>
        <dbReference type="Proteomes" id="UP000236546"/>
    </source>
</evidence>
<feature type="region of interest" description="Disordered" evidence="1">
    <location>
        <begin position="79"/>
        <end position="113"/>
    </location>
</feature>
<dbReference type="AlphaFoldDB" id="A0A2K0SXA8"/>
<feature type="region of interest" description="Disordered" evidence="1">
    <location>
        <begin position="1"/>
        <end position="21"/>
    </location>
</feature>
<evidence type="ECO:0000256" key="1">
    <source>
        <dbReference type="SAM" id="MobiDB-lite"/>
    </source>
</evidence>
<reference evidence="2 3" key="1">
    <citation type="submission" date="2017-02" db="EMBL/GenBank/DDBJ databases">
        <title>Genomes of Trichoderma spp. with biocontrol activity.</title>
        <authorList>
            <person name="Gardiner D."/>
            <person name="Kazan K."/>
            <person name="Vos C."/>
            <person name="Harvey P."/>
        </authorList>
    </citation>
    <scope>NUCLEOTIDE SEQUENCE [LARGE SCALE GENOMIC DNA]</scope>
    <source>
        <strain evidence="2 3">A5MH</strain>
    </source>
</reference>
<feature type="compositionally biased region" description="Basic and acidic residues" evidence="1">
    <location>
        <begin position="99"/>
        <end position="113"/>
    </location>
</feature>
<gene>
    <name evidence="2" type="ORF">TGAMA5MH_10188</name>
</gene>